<gene>
    <name evidence="6" type="primary">LOC111116752</name>
</gene>
<accession>A0A8B8C6U9</accession>
<dbReference type="GO" id="GO:0007157">
    <property type="term" value="P:heterophilic cell-cell adhesion via plasma membrane cell adhesion molecules"/>
    <property type="evidence" value="ECO:0007669"/>
    <property type="project" value="TreeGrafter"/>
</dbReference>
<evidence type="ECO:0000256" key="3">
    <source>
        <dbReference type="SAM" id="SignalP"/>
    </source>
</evidence>
<name>A0A8B8C6U9_CRAVI</name>
<dbReference type="InterPro" id="IPR000742">
    <property type="entry name" value="EGF"/>
</dbReference>
<evidence type="ECO:0000259" key="4">
    <source>
        <dbReference type="SMART" id="SM00181"/>
    </source>
</evidence>
<dbReference type="Gene3D" id="2.170.300.10">
    <property type="entry name" value="Tie2 ligand-binding domain superfamily"/>
    <property type="match status" value="2"/>
</dbReference>
<keyword evidence="5" id="KW-1185">Reference proteome</keyword>
<feature type="domain" description="EGF-like" evidence="4">
    <location>
        <begin position="532"/>
        <end position="563"/>
    </location>
</feature>
<keyword evidence="2" id="KW-0812">Transmembrane</keyword>
<dbReference type="PANTHER" id="PTHR24043:SF5">
    <property type="entry name" value="SCAVENGER RECEPTOR CLASS F MEMBER 2"/>
    <property type="match status" value="1"/>
</dbReference>
<feature type="domain" description="EGF-like" evidence="4">
    <location>
        <begin position="438"/>
        <end position="472"/>
    </location>
</feature>
<feature type="domain" description="EGF-like" evidence="4">
    <location>
        <begin position="191"/>
        <end position="221"/>
    </location>
</feature>
<keyword evidence="1" id="KW-0245">EGF-like domain</keyword>
<dbReference type="GO" id="GO:0005925">
    <property type="term" value="C:focal adhesion"/>
    <property type="evidence" value="ECO:0007669"/>
    <property type="project" value="TreeGrafter"/>
</dbReference>
<dbReference type="Proteomes" id="UP000694844">
    <property type="component" value="Chromosome 10"/>
</dbReference>
<dbReference type="OrthoDB" id="10252017at2759"/>
<dbReference type="InterPro" id="IPR009030">
    <property type="entry name" value="Growth_fac_rcpt_cys_sf"/>
</dbReference>
<feature type="domain" description="EGF-like" evidence="4">
    <location>
        <begin position="223"/>
        <end position="268"/>
    </location>
</feature>
<dbReference type="GO" id="GO:0005044">
    <property type="term" value="F:scavenger receptor activity"/>
    <property type="evidence" value="ECO:0007669"/>
    <property type="project" value="InterPro"/>
</dbReference>
<feature type="domain" description="EGF-like" evidence="4">
    <location>
        <begin position="487"/>
        <end position="518"/>
    </location>
</feature>
<dbReference type="Pfam" id="PF22633">
    <property type="entry name" value="F5_F8_type_C_2"/>
    <property type="match status" value="2"/>
</dbReference>
<dbReference type="AlphaFoldDB" id="A0A8B8C6U9"/>
<feature type="signal peptide" evidence="3">
    <location>
        <begin position="1"/>
        <end position="19"/>
    </location>
</feature>
<reference evidence="6" key="1">
    <citation type="submission" date="2025-08" db="UniProtKB">
        <authorList>
            <consortium name="RefSeq"/>
        </authorList>
    </citation>
    <scope>IDENTIFICATION</scope>
    <source>
        <tissue evidence="6">Whole sample</tissue>
    </source>
</reference>
<keyword evidence="3" id="KW-0732">Signal</keyword>
<feature type="transmembrane region" description="Helical" evidence="2">
    <location>
        <begin position="573"/>
        <end position="599"/>
    </location>
</feature>
<dbReference type="SUPFAM" id="SSF57184">
    <property type="entry name" value="Growth factor receptor domain"/>
    <property type="match status" value="1"/>
</dbReference>
<evidence type="ECO:0000313" key="6">
    <source>
        <dbReference type="RefSeq" id="XP_022311452.1"/>
    </source>
</evidence>
<dbReference type="Gene3D" id="2.60.120.260">
    <property type="entry name" value="Galactose-binding domain-like"/>
    <property type="match status" value="2"/>
</dbReference>
<dbReference type="PANTHER" id="PTHR24043">
    <property type="entry name" value="SCAVENGER RECEPTOR CLASS F"/>
    <property type="match status" value="1"/>
</dbReference>
<dbReference type="SMART" id="SM00181">
    <property type="entry name" value="EGF"/>
    <property type="match status" value="5"/>
</dbReference>
<evidence type="ECO:0000313" key="5">
    <source>
        <dbReference type="Proteomes" id="UP000694844"/>
    </source>
</evidence>
<proteinExistence type="predicted"/>
<keyword evidence="2" id="KW-1133">Transmembrane helix</keyword>
<dbReference type="SUPFAM" id="SSF49785">
    <property type="entry name" value="Galactose-binding domain-like"/>
    <property type="match status" value="2"/>
</dbReference>
<organism evidence="5 6">
    <name type="scientific">Crassostrea virginica</name>
    <name type="common">Eastern oyster</name>
    <dbReference type="NCBI Taxonomy" id="6565"/>
    <lineage>
        <taxon>Eukaryota</taxon>
        <taxon>Metazoa</taxon>
        <taxon>Spiralia</taxon>
        <taxon>Lophotrochozoa</taxon>
        <taxon>Mollusca</taxon>
        <taxon>Bivalvia</taxon>
        <taxon>Autobranchia</taxon>
        <taxon>Pteriomorphia</taxon>
        <taxon>Ostreida</taxon>
        <taxon>Ostreoidea</taxon>
        <taxon>Ostreidae</taxon>
        <taxon>Crassostrea</taxon>
    </lineage>
</organism>
<feature type="chain" id="PRO_5034821385" evidence="3">
    <location>
        <begin position="20"/>
        <end position="649"/>
    </location>
</feature>
<keyword evidence="2" id="KW-0472">Membrane</keyword>
<evidence type="ECO:0000256" key="1">
    <source>
        <dbReference type="ARBA" id="ARBA00022536"/>
    </source>
</evidence>
<dbReference type="InterPro" id="IPR042635">
    <property type="entry name" value="MEGF10/SREC1/2-like"/>
</dbReference>
<dbReference type="RefSeq" id="XP_022311452.1">
    <property type="nucleotide sequence ID" value="XM_022455744.1"/>
</dbReference>
<dbReference type="KEGG" id="cvn:111116752"/>
<dbReference type="InterPro" id="IPR008979">
    <property type="entry name" value="Galactose-bd-like_sf"/>
</dbReference>
<sequence>MDLRQMILSSILLFGFVLSSNYDDLSYNKDASQSHTAAGTEHGAQNAVDRNTTTCMRTKPIGSTSPDKTAWWKVDLGGVYNIYSVNILFKNYDGYEKRQQGRFAGFSIYISNSKDWTESSLCYKSGHQLPPLNSTTTLMKSGRYVIFYNERLDGVTYPEDYVSGTVFTELCDVIVHGCNTTGMYGSNCDMPCPVNCKVNACHIQNGNCFECDPGWQGTYCDKECDYGWFGQDCKQRCIGFCNNNVNCNHLSGRCDNGCANGWKGPLCNIEQTDLSYKKKSTQSSTAIGPHDLYKADNAVDRNRATCTRTNQIGLNSPVERVWWKVDLGEVYNVNSIDIFFKNYNGYEMRQQSRFAGFSLFISKTGNMENSSVCYIDGPILPPLNLTIFCNAYGRYVIFYNERLIEVSYPVEYDVSFALTELCEVNVYGCNIAGVYGNECNIPCPNTCKEKTCNVRNGRCLSCKPGWYGSYCLRECESGWYGESCKNLCSINCKNTTCNPMTGHCPIGCVSGWTGPFCSRECVRSYGENCKLPCSPHCSQQKCHRFNGTCLTNCTDGFYGEKCDIADPTDERTWVIVGPISLTVNMVFIIGTSICIWGVFTKNISISLNKQPCVKSRPYTETEVTTETATYYQELAVPADREAYSNTTLR</sequence>
<protein>
    <submittedName>
        <fullName evidence="6">Protein draper-like isoform X1</fullName>
    </submittedName>
</protein>
<dbReference type="GeneID" id="111116752"/>
<evidence type="ECO:0000256" key="2">
    <source>
        <dbReference type="SAM" id="Phobius"/>
    </source>
</evidence>